<dbReference type="Gene3D" id="2.60.40.10">
    <property type="entry name" value="Immunoglobulins"/>
    <property type="match status" value="1"/>
</dbReference>
<evidence type="ECO:0000313" key="1">
    <source>
        <dbReference type="EMBL" id="ACK98798.1"/>
    </source>
</evidence>
<dbReference type="KEGG" id="bcg:BCG9842_A0006"/>
<protein>
    <submittedName>
        <fullName evidence="1">Uncharacterized protein</fullName>
    </submittedName>
</protein>
<evidence type="ECO:0000313" key="2">
    <source>
        <dbReference type="Proteomes" id="UP000006744"/>
    </source>
</evidence>
<proteinExistence type="predicted"/>
<dbReference type="AlphaFoldDB" id="B7IZJ9"/>
<dbReference type="Proteomes" id="UP000006744">
    <property type="component" value="Plasmid pG9842_140"/>
</dbReference>
<organism evidence="1 2">
    <name type="scientific">Bacillus cereus (strain G9842)</name>
    <dbReference type="NCBI Taxonomy" id="405531"/>
    <lineage>
        <taxon>Bacteria</taxon>
        <taxon>Bacillati</taxon>
        <taxon>Bacillota</taxon>
        <taxon>Bacilli</taxon>
        <taxon>Bacillales</taxon>
        <taxon>Bacillaceae</taxon>
        <taxon>Bacillus</taxon>
        <taxon>Bacillus cereus group</taxon>
    </lineage>
</organism>
<sequence>MPYIKTINKGGNGNRGVMFSVTANKDIFVTGFSTYFRIRGVAYVDIYVRDGGYANGAGGWVKIVSNVPTNVIDNNKVYTEIPAKLKVKIKSGETKGFALVNPSGSNIAYSDGDTSFSNDDVTLINGAGFSTLSSGFSERRIFNGRVDYELDNDPPTQPGEITGIQETLYLTSESIQLDWGASTSQIGAPITYDIDIYDGSAWLSVATSVSDISISVIIPRHINTDNAKIRVQAKDTVGNKSPYKESQDFSIYDKMLLIRDRETVKSYKNGIWKTI</sequence>
<keyword evidence="1" id="KW-0614">Plasmid</keyword>
<dbReference type="EMBL" id="CP001188">
    <property type="protein sequence ID" value="ACK98798.1"/>
    <property type="molecule type" value="Genomic_DNA"/>
</dbReference>
<dbReference type="InterPro" id="IPR013783">
    <property type="entry name" value="Ig-like_fold"/>
</dbReference>
<gene>
    <name evidence="1" type="ordered locus">BCG9842_A0006</name>
</gene>
<dbReference type="HOGENOM" id="CLU_1010658_0_0_9"/>
<accession>B7IZJ9</accession>
<dbReference type="RefSeq" id="WP_001146349.1">
    <property type="nucleotide sequence ID" value="NC_011774.1"/>
</dbReference>
<name>B7IZJ9_BACC2</name>
<geneLocation type="plasmid" evidence="1 2">
    <name>pG9842_140</name>
</geneLocation>
<reference evidence="1 2" key="1">
    <citation type="submission" date="2008-10" db="EMBL/GenBank/DDBJ databases">
        <title>Genome sequence of Bacillus cereus G9842.</title>
        <authorList>
            <person name="Dodson R.J."/>
            <person name="Durkin A.S."/>
            <person name="Rosovitz M.J."/>
            <person name="Rasko D.A."/>
            <person name="Hoffmaster A."/>
            <person name="Ravel J."/>
            <person name="Sutton G."/>
        </authorList>
    </citation>
    <scope>NUCLEOTIDE SEQUENCE [LARGE SCALE GENOMIC DNA]</scope>
    <source>
        <strain evidence="1 2">G9842</strain>
        <plasmid evidence="1 2">pG9842_140</plasmid>
    </source>
</reference>